<dbReference type="InterPro" id="IPR029058">
    <property type="entry name" value="AB_hydrolase_fold"/>
</dbReference>
<evidence type="ECO:0000313" key="1">
    <source>
        <dbReference type="EMBL" id="MCH4294748.1"/>
    </source>
</evidence>
<dbReference type="RefSeq" id="WP_240591055.1">
    <property type="nucleotide sequence ID" value="NZ_JAKUDL010000003.1"/>
</dbReference>
<proteinExistence type="predicted"/>
<gene>
    <name evidence="1" type="ORF">MJ923_10590</name>
</gene>
<dbReference type="Proteomes" id="UP001297581">
    <property type="component" value="Unassembled WGS sequence"/>
</dbReference>
<protein>
    <recommendedName>
        <fullName evidence="3">Alpha/beta hydrolase</fullName>
    </recommendedName>
</protein>
<reference evidence="1 2" key="1">
    <citation type="submission" date="2022-02" db="EMBL/GenBank/DDBJ databases">
        <title>The genome sequence of Shewanella sp. 3B26.</title>
        <authorList>
            <person name="Du J."/>
        </authorList>
    </citation>
    <scope>NUCLEOTIDE SEQUENCE [LARGE SCALE GENOMIC DNA]</scope>
    <source>
        <strain evidence="1 2">3B26</strain>
    </source>
</reference>
<dbReference type="PANTHER" id="PTHR37946:SF1">
    <property type="entry name" value="SLL1969 PROTEIN"/>
    <property type="match status" value="1"/>
</dbReference>
<organism evidence="1 2">
    <name type="scientific">Shewanella zhuhaiensis</name>
    <dbReference type="NCBI Taxonomy" id="2919576"/>
    <lineage>
        <taxon>Bacteria</taxon>
        <taxon>Pseudomonadati</taxon>
        <taxon>Pseudomonadota</taxon>
        <taxon>Gammaproteobacteria</taxon>
        <taxon>Alteromonadales</taxon>
        <taxon>Shewanellaceae</taxon>
        <taxon>Shewanella</taxon>
    </lineage>
</organism>
<name>A0AAJ1BHC2_9GAMM</name>
<dbReference type="Gene3D" id="3.40.50.1820">
    <property type="entry name" value="alpha/beta hydrolase"/>
    <property type="match status" value="1"/>
</dbReference>
<evidence type="ECO:0000313" key="2">
    <source>
        <dbReference type="Proteomes" id="UP001297581"/>
    </source>
</evidence>
<accession>A0AAJ1BHC2</accession>
<dbReference type="PANTHER" id="PTHR37946">
    <property type="entry name" value="SLL1969 PROTEIN"/>
    <property type="match status" value="1"/>
</dbReference>
<comment type="caution">
    <text evidence="1">The sequence shown here is derived from an EMBL/GenBank/DDBJ whole genome shotgun (WGS) entry which is preliminary data.</text>
</comment>
<evidence type="ECO:0008006" key="3">
    <source>
        <dbReference type="Google" id="ProtNLM"/>
    </source>
</evidence>
<dbReference type="EMBL" id="JAKUDL010000003">
    <property type="protein sequence ID" value="MCH4294748.1"/>
    <property type="molecule type" value="Genomic_DNA"/>
</dbReference>
<dbReference type="SUPFAM" id="SSF53474">
    <property type="entry name" value="alpha/beta-Hydrolases"/>
    <property type="match status" value="1"/>
</dbReference>
<dbReference type="AlphaFoldDB" id="A0AAJ1BHC2"/>
<keyword evidence="2" id="KW-1185">Reference proteome</keyword>
<sequence length="215" mass="22513">MEKLHAIFIHGLGRTPLSGLPLLLTLRRAGIQCHVIAYLAATESVESITGRLARKINALGPDTPYVLIGHSLGGVISRYLLTGPAPPANLPQKLFLLGSPVNPARLAVSLKHGALFRFFSGDAGQLLGSGDRMAAIGAPSALLGVPCCAFIGVKGISNKAIAPFYGESNDGVVAFSEVTAPWLTQDDRCELVKVPLPHILLPASSAIGKAILLRI</sequence>